<keyword evidence="2" id="KW-0560">Oxidoreductase</keyword>
<dbReference type="Gene3D" id="3.90.180.10">
    <property type="entry name" value="Medium-chain alcohol dehydrogenases, catalytic domain"/>
    <property type="match status" value="1"/>
</dbReference>
<dbReference type="RefSeq" id="WP_274262093.1">
    <property type="nucleotide sequence ID" value="NZ_CP117884.1"/>
</dbReference>
<evidence type="ECO:0000256" key="2">
    <source>
        <dbReference type="ARBA" id="ARBA00023002"/>
    </source>
</evidence>
<dbReference type="Pfam" id="PF13602">
    <property type="entry name" value="ADH_zinc_N_2"/>
    <property type="match status" value="1"/>
</dbReference>
<evidence type="ECO:0000256" key="1">
    <source>
        <dbReference type="ARBA" id="ARBA00022857"/>
    </source>
</evidence>
<dbReference type="InterPro" id="IPR036291">
    <property type="entry name" value="NAD(P)-bd_dom_sf"/>
</dbReference>
<organism evidence="4 5">
    <name type="scientific">Lacticaseibacillus pabuli</name>
    <dbReference type="NCBI Taxonomy" id="3025672"/>
    <lineage>
        <taxon>Bacteria</taxon>
        <taxon>Bacillati</taxon>
        <taxon>Bacillota</taxon>
        <taxon>Bacilli</taxon>
        <taxon>Lactobacillales</taxon>
        <taxon>Lactobacillaceae</taxon>
        <taxon>Lacticaseibacillus</taxon>
    </lineage>
</organism>
<dbReference type="InterPro" id="IPR013154">
    <property type="entry name" value="ADH-like_N"/>
</dbReference>
<keyword evidence="1" id="KW-0521">NADP</keyword>
<dbReference type="PANTHER" id="PTHR48106:SF18">
    <property type="entry name" value="QUINONE OXIDOREDUCTASE PIG3"/>
    <property type="match status" value="1"/>
</dbReference>
<accession>A0ABY7WU91</accession>
<dbReference type="InterPro" id="IPR011032">
    <property type="entry name" value="GroES-like_sf"/>
</dbReference>
<feature type="domain" description="Enoyl reductase (ER)" evidence="3">
    <location>
        <begin position="10"/>
        <end position="315"/>
    </location>
</feature>
<keyword evidence="5" id="KW-1185">Reference proteome</keyword>
<dbReference type="SUPFAM" id="SSF51735">
    <property type="entry name" value="NAD(P)-binding Rossmann-fold domains"/>
    <property type="match status" value="1"/>
</dbReference>
<sequence>MKAVVVEKAGGPEVLQLKEVPTPQVKPGWSLVRVKGFGINHSEIYTRKGESPDVKFPRILGIECVGEIADTTDPERLPVGQKVASIMGGMGRDFDGSYAEYTLLPNNQIYPVTTKLSWADFAAIPETFFTAYGSLRNARAQDAKTLLIRAATSGVGVAAIKLAKAMNPGIRVSGSTRNPKKFDLLREAGCDDPIEDRDNQLQTDEKFQAIVELVGPKTVVDSLSHMTQGGFCCVTGGLGDAWTIPNFDPFAIPTGGSLTNFGSGVMNSEKSFNDMLKLIDDNHLDVSPTKTFDLAHTADAEAYSESGAGFGKVVVLP</sequence>
<dbReference type="SMART" id="SM00829">
    <property type="entry name" value="PKS_ER"/>
    <property type="match status" value="1"/>
</dbReference>
<name>A0ABY7WU91_9LACO</name>
<dbReference type="SUPFAM" id="SSF50129">
    <property type="entry name" value="GroES-like"/>
    <property type="match status" value="1"/>
</dbReference>
<dbReference type="InterPro" id="IPR020843">
    <property type="entry name" value="ER"/>
</dbReference>
<gene>
    <name evidence="4" type="ORF">PQ472_05690</name>
</gene>
<proteinExistence type="predicted"/>
<dbReference type="Gene3D" id="3.40.50.720">
    <property type="entry name" value="NAD(P)-binding Rossmann-like Domain"/>
    <property type="match status" value="1"/>
</dbReference>
<evidence type="ECO:0000313" key="5">
    <source>
        <dbReference type="Proteomes" id="UP001220377"/>
    </source>
</evidence>
<dbReference type="Proteomes" id="UP001220377">
    <property type="component" value="Chromosome"/>
</dbReference>
<dbReference type="PANTHER" id="PTHR48106">
    <property type="entry name" value="QUINONE OXIDOREDUCTASE PIG3-RELATED"/>
    <property type="match status" value="1"/>
</dbReference>
<evidence type="ECO:0000313" key="4">
    <source>
        <dbReference type="EMBL" id="WDF83729.1"/>
    </source>
</evidence>
<dbReference type="Pfam" id="PF08240">
    <property type="entry name" value="ADH_N"/>
    <property type="match status" value="1"/>
</dbReference>
<protein>
    <submittedName>
        <fullName evidence="4">Zinc-binding dehydrogenase</fullName>
    </submittedName>
</protein>
<evidence type="ECO:0000259" key="3">
    <source>
        <dbReference type="SMART" id="SM00829"/>
    </source>
</evidence>
<dbReference type="EMBL" id="CP117884">
    <property type="protein sequence ID" value="WDF83729.1"/>
    <property type="molecule type" value="Genomic_DNA"/>
</dbReference>
<reference evidence="4 5" key="1">
    <citation type="submission" date="2023-02" db="EMBL/GenBank/DDBJ databases">
        <title>Genome sequence of Lacticaseibacillus sp. KACC 23028.</title>
        <authorList>
            <person name="Kim S."/>
            <person name="Heo J."/>
            <person name="Kwon S.-W."/>
        </authorList>
    </citation>
    <scope>NUCLEOTIDE SEQUENCE [LARGE SCALE GENOMIC DNA]</scope>
    <source>
        <strain evidence="4 5">KACC 23028</strain>
    </source>
</reference>